<dbReference type="EMBL" id="JBHRXP010000007">
    <property type="protein sequence ID" value="MFC3581369.1"/>
    <property type="molecule type" value="Genomic_DNA"/>
</dbReference>
<dbReference type="RefSeq" id="WP_261292771.1">
    <property type="nucleotide sequence ID" value="NZ_JANQBK010000001.1"/>
</dbReference>
<dbReference type="PRINTS" id="PR00598">
    <property type="entry name" value="HTHMARR"/>
</dbReference>
<dbReference type="InterPro" id="IPR036390">
    <property type="entry name" value="WH_DNA-bd_sf"/>
</dbReference>
<evidence type="ECO:0000313" key="3">
    <source>
        <dbReference type="Proteomes" id="UP001595713"/>
    </source>
</evidence>
<evidence type="ECO:0000259" key="1">
    <source>
        <dbReference type="PROSITE" id="PS50995"/>
    </source>
</evidence>
<dbReference type="PANTHER" id="PTHR33164">
    <property type="entry name" value="TRANSCRIPTIONAL REGULATOR, MARR FAMILY"/>
    <property type="match status" value="1"/>
</dbReference>
<dbReference type="InterPro" id="IPR036388">
    <property type="entry name" value="WH-like_DNA-bd_sf"/>
</dbReference>
<dbReference type="PROSITE" id="PS50995">
    <property type="entry name" value="HTH_MARR_2"/>
    <property type="match status" value="1"/>
</dbReference>
<dbReference type="InterPro" id="IPR039422">
    <property type="entry name" value="MarR/SlyA-like"/>
</dbReference>
<gene>
    <name evidence="2" type="ORF">ACFONA_14445</name>
</gene>
<dbReference type="Proteomes" id="UP001595713">
    <property type="component" value="Unassembled WGS sequence"/>
</dbReference>
<dbReference type="SMART" id="SM00347">
    <property type="entry name" value="HTH_MARR"/>
    <property type="match status" value="1"/>
</dbReference>
<proteinExistence type="predicted"/>
<accession>A0ABV7SWK2</accession>
<sequence length="143" mass="15034">MPTSDAELADLLRAAANSAHQSLSRALLAHGVTAAEWSLLRELRAAGAVPQTRLAERLGMTRGAISKLVDRLVAKRLLVRGRGGGGDRRVQIIGLTGTGVLLVPELERLAVAAEAALFAGLSPRERSTFDGALRRVAGRPPEG</sequence>
<keyword evidence="3" id="KW-1185">Reference proteome</keyword>
<reference evidence="3" key="1">
    <citation type="journal article" date="2019" name="Int. J. Syst. Evol. Microbiol.">
        <title>The Global Catalogue of Microorganisms (GCM) 10K type strain sequencing project: providing services to taxonomists for standard genome sequencing and annotation.</title>
        <authorList>
            <consortium name="The Broad Institute Genomics Platform"/>
            <consortium name="The Broad Institute Genome Sequencing Center for Infectious Disease"/>
            <person name="Wu L."/>
            <person name="Ma J."/>
        </authorList>
    </citation>
    <scope>NUCLEOTIDE SEQUENCE [LARGE SCALE GENOMIC DNA]</scope>
    <source>
        <strain evidence="3">KCTC 42739</strain>
    </source>
</reference>
<dbReference type="Gene3D" id="1.10.10.10">
    <property type="entry name" value="Winged helix-like DNA-binding domain superfamily/Winged helix DNA-binding domain"/>
    <property type="match status" value="1"/>
</dbReference>
<name>A0ABV7SWK2_9SPHN</name>
<evidence type="ECO:0000313" key="2">
    <source>
        <dbReference type="EMBL" id="MFC3581369.1"/>
    </source>
</evidence>
<dbReference type="InterPro" id="IPR000835">
    <property type="entry name" value="HTH_MarR-typ"/>
</dbReference>
<feature type="domain" description="HTH marR-type" evidence="1">
    <location>
        <begin position="5"/>
        <end position="138"/>
    </location>
</feature>
<dbReference type="PANTHER" id="PTHR33164:SF43">
    <property type="entry name" value="HTH-TYPE TRANSCRIPTIONAL REPRESSOR YETL"/>
    <property type="match status" value="1"/>
</dbReference>
<comment type="caution">
    <text evidence="2">The sequence shown here is derived from an EMBL/GenBank/DDBJ whole genome shotgun (WGS) entry which is preliminary data.</text>
</comment>
<organism evidence="2 3">
    <name type="scientific">Sphingomonas hylomeconis</name>
    <dbReference type="NCBI Taxonomy" id="1395958"/>
    <lineage>
        <taxon>Bacteria</taxon>
        <taxon>Pseudomonadati</taxon>
        <taxon>Pseudomonadota</taxon>
        <taxon>Alphaproteobacteria</taxon>
        <taxon>Sphingomonadales</taxon>
        <taxon>Sphingomonadaceae</taxon>
        <taxon>Sphingomonas</taxon>
    </lineage>
</organism>
<dbReference type="SUPFAM" id="SSF46785">
    <property type="entry name" value="Winged helix' DNA-binding domain"/>
    <property type="match status" value="1"/>
</dbReference>
<protein>
    <submittedName>
        <fullName evidence="2">MarR family winged helix-turn-helix transcriptional regulator</fullName>
    </submittedName>
</protein>
<dbReference type="Pfam" id="PF12802">
    <property type="entry name" value="MarR_2"/>
    <property type="match status" value="1"/>
</dbReference>